<sequence>MSDPRNPGGPDHPFGKPRPHGSNGNGRHRNGGSGPHGVPNRPIPFPVGGRPGRVEEDEYADEPLDLVAVQADDELINALSAGMTVSAPGRHGYDADDKVVAMLAAWKAEVDAEPLPQLLDLDTAVAAVESGSPRKVSNRRRHLIPLAGAAALLVFSIAGVSIGAQGADPGDALFPVTQVLYKDAANSKVAAAEVKSKIQQVNAKLASGDAAGAQQDLAALAPLLEQVRPEEGKTYLAAEQTFLQQKAVETPQGVPTDPRAPLRNGTPRPVPPPDVTEGKPDPSGTTSTTPSSTEPDPSSVSTVPGGGPGGGAGGKGPDVNTLRAPGEPSTGAPTSPAPSTSVSPPPGPTTEGAQEGPTGTTTTTTPPPGTTTTSMGPTETTTAESSTTTAS</sequence>
<feature type="compositionally biased region" description="Low complexity" evidence="1">
    <location>
        <begin position="281"/>
        <end position="303"/>
    </location>
</feature>
<feature type="region of interest" description="Disordered" evidence="1">
    <location>
        <begin position="246"/>
        <end position="391"/>
    </location>
</feature>
<keyword evidence="2" id="KW-1133">Transmembrane helix</keyword>
<dbReference type="Proteomes" id="UP001501598">
    <property type="component" value="Unassembled WGS sequence"/>
</dbReference>
<keyword evidence="5" id="KW-1185">Reference proteome</keyword>
<keyword evidence="2" id="KW-0472">Membrane</keyword>
<feature type="compositionally biased region" description="Low complexity" evidence="1">
    <location>
        <begin position="328"/>
        <end position="342"/>
    </location>
</feature>
<organism evidence="4 5">
    <name type="scientific">Pseudonocardia xishanensis</name>
    <dbReference type="NCBI Taxonomy" id="630995"/>
    <lineage>
        <taxon>Bacteria</taxon>
        <taxon>Bacillati</taxon>
        <taxon>Actinomycetota</taxon>
        <taxon>Actinomycetes</taxon>
        <taxon>Pseudonocardiales</taxon>
        <taxon>Pseudonocardiaceae</taxon>
        <taxon>Pseudonocardia</taxon>
    </lineage>
</organism>
<dbReference type="InterPro" id="IPR031928">
    <property type="entry name" value="RsdA_SigD-bd"/>
</dbReference>
<protein>
    <recommendedName>
        <fullName evidence="3">Anti-sigma-D factor RsdA sigma factor binding region domain-containing protein</fullName>
    </recommendedName>
</protein>
<feature type="compositionally biased region" description="Low complexity" evidence="1">
    <location>
        <begin position="349"/>
        <end position="391"/>
    </location>
</feature>
<reference evidence="5" key="1">
    <citation type="journal article" date="2019" name="Int. J. Syst. Evol. Microbiol.">
        <title>The Global Catalogue of Microorganisms (GCM) 10K type strain sequencing project: providing services to taxonomists for standard genome sequencing and annotation.</title>
        <authorList>
            <consortium name="The Broad Institute Genomics Platform"/>
            <consortium name="The Broad Institute Genome Sequencing Center for Infectious Disease"/>
            <person name="Wu L."/>
            <person name="Ma J."/>
        </authorList>
    </citation>
    <scope>NUCLEOTIDE SEQUENCE [LARGE SCALE GENOMIC DNA]</scope>
    <source>
        <strain evidence="5">JCM 17906</strain>
    </source>
</reference>
<evidence type="ECO:0000259" key="3">
    <source>
        <dbReference type="Pfam" id="PF16751"/>
    </source>
</evidence>
<evidence type="ECO:0000256" key="1">
    <source>
        <dbReference type="SAM" id="MobiDB-lite"/>
    </source>
</evidence>
<feature type="domain" description="Anti-sigma-D factor RsdA sigma factor binding region" evidence="3">
    <location>
        <begin position="65"/>
        <end position="114"/>
    </location>
</feature>
<feature type="compositionally biased region" description="Gly residues" evidence="1">
    <location>
        <begin position="304"/>
        <end position="316"/>
    </location>
</feature>
<dbReference type="Pfam" id="PF16751">
    <property type="entry name" value="RsdA_SigD_bd"/>
    <property type="match status" value="1"/>
</dbReference>
<feature type="region of interest" description="Disordered" evidence="1">
    <location>
        <begin position="1"/>
        <end position="57"/>
    </location>
</feature>
<comment type="caution">
    <text evidence="4">The sequence shown here is derived from an EMBL/GenBank/DDBJ whole genome shotgun (WGS) entry which is preliminary data.</text>
</comment>
<dbReference type="RefSeq" id="WP_345418835.1">
    <property type="nucleotide sequence ID" value="NZ_BAABGT010000038.1"/>
</dbReference>
<keyword evidence="2" id="KW-0812">Transmembrane</keyword>
<evidence type="ECO:0000313" key="4">
    <source>
        <dbReference type="EMBL" id="GAA4548141.1"/>
    </source>
</evidence>
<gene>
    <name evidence="4" type="ORF">GCM10023175_33850</name>
</gene>
<evidence type="ECO:0000313" key="5">
    <source>
        <dbReference type="Proteomes" id="UP001501598"/>
    </source>
</evidence>
<dbReference type="EMBL" id="BAABGT010000038">
    <property type="protein sequence ID" value="GAA4548141.1"/>
    <property type="molecule type" value="Genomic_DNA"/>
</dbReference>
<evidence type="ECO:0000256" key="2">
    <source>
        <dbReference type="SAM" id="Phobius"/>
    </source>
</evidence>
<accession>A0ABP8RUT8</accession>
<proteinExistence type="predicted"/>
<name>A0ABP8RUT8_9PSEU</name>
<feature type="transmembrane region" description="Helical" evidence="2">
    <location>
        <begin position="143"/>
        <end position="164"/>
    </location>
</feature>